<name>A0ABY3PDX8_9STAP</name>
<dbReference type="Pfam" id="PF00892">
    <property type="entry name" value="EamA"/>
    <property type="match status" value="2"/>
</dbReference>
<dbReference type="InterPro" id="IPR037185">
    <property type="entry name" value="EmrE-like"/>
</dbReference>
<feature type="domain" description="EamA" evidence="4">
    <location>
        <begin position="147"/>
        <end position="279"/>
    </location>
</feature>
<evidence type="ECO:0000256" key="2">
    <source>
        <dbReference type="ARBA" id="ARBA00007362"/>
    </source>
</evidence>
<reference evidence="5 6" key="1">
    <citation type="journal article" date="2022" name="Pathogens">
        <title>Staphylococcus ratti sp. nov. Isolated from a Lab Rat.</title>
        <authorList>
            <person name="Kovarovic V."/>
            <person name="Sedlacek I."/>
            <person name="Petras P."/>
            <person name="Kralova S."/>
            <person name="Maslanova I."/>
            <person name="Svec P."/>
            <person name="Neumann-Schaal M."/>
            <person name="Botka T."/>
            <person name="Gelbicova T."/>
            <person name="Stankova E."/>
            <person name="Doskar J."/>
            <person name="Pantucek R."/>
        </authorList>
    </citation>
    <scope>NUCLEOTIDE SEQUENCE [LARGE SCALE GENOMIC DNA]</scope>
    <source>
        <strain evidence="5 6">CCM 9025</strain>
    </source>
</reference>
<evidence type="ECO:0000256" key="1">
    <source>
        <dbReference type="ARBA" id="ARBA00004127"/>
    </source>
</evidence>
<evidence type="ECO:0000256" key="3">
    <source>
        <dbReference type="SAM" id="Phobius"/>
    </source>
</evidence>
<dbReference type="PANTHER" id="PTHR22911:SF102">
    <property type="entry name" value="MEMBRANE PROTEIN"/>
    <property type="match status" value="1"/>
</dbReference>
<dbReference type="PANTHER" id="PTHR22911">
    <property type="entry name" value="ACYL-MALONYL CONDENSING ENZYME-RELATED"/>
    <property type="match status" value="1"/>
</dbReference>
<comment type="subcellular location">
    <subcellularLocation>
        <location evidence="1">Endomembrane system</location>
        <topology evidence="1">Multi-pass membrane protein</topology>
    </subcellularLocation>
</comment>
<feature type="transmembrane region" description="Helical" evidence="3">
    <location>
        <begin position="62"/>
        <end position="81"/>
    </location>
</feature>
<feature type="transmembrane region" description="Helical" evidence="3">
    <location>
        <begin position="208"/>
        <end position="227"/>
    </location>
</feature>
<protein>
    <submittedName>
        <fullName evidence="5">DMT family transporter</fullName>
    </submittedName>
</protein>
<keyword evidence="3" id="KW-0472">Membrane</keyword>
<keyword evidence="3" id="KW-1133">Transmembrane helix</keyword>
<feature type="transmembrane region" description="Helical" evidence="3">
    <location>
        <begin position="146"/>
        <end position="165"/>
    </location>
</feature>
<evidence type="ECO:0000313" key="6">
    <source>
        <dbReference type="Proteomes" id="UP001197626"/>
    </source>
</evidence>
<keyword evidence="3" id="KW-0812">Transmembrane</keyword>
<dbReference type="EMBL" id="CP086654">
    <property type="protein sequence ID" value="UEX90527.1"/>
    <property type="molecule type" value="Genomic_DNA"/>
</dbReference>
<feature type="domain" description="EamA" evidence="4">
    <location>
        <begin position="2"/>
        <end position="134"/>
    </location>
</feature>
<feature type="transmembrane region" description="Helical" evidence="3">
    <location>
        <begin position="177"/>
        <end position="196"/>
    </location>
</feature>
<dbReference type="Proteomes" id="UP001197626">
    <property type="component" value="Chromosome"/>
</dbReference>
<comment type="similarity">
    <text evidence="2">Belongs to the EamA transporter family.</text>
</comment>
<feature type="transmembrane region" description="Helical" evidence="3">
    <location>
        <begin position="31"/>
        <end position="50"/>
    </location>
</feature>
<dbReference type="SUPFAM" id="SSF103481">
    <property type="entry name" value="Multidrug resistance efflux transporter EmrE"/>
    <property type="match status" value="2"/>
</dbReference>
<gene>
    <name evidence="5" type="ORF">LN051_02340</name>
</gene>
<keyword evidence="6" id="KW-1185">Reference proteome</keyword>
<proteinExistence type="inferred from homology"/>
<evidence type="ECO:0000313" key="5">
    <source>
        <dbReference type="EMBL" id="UEX90527.1"/>
    </source>
</evidence>
<feature type="transmembrane region" description="Helical" evidence="3">
    <location>
        <begin position="239"/>
        <end position="258"/>
    </location>
</feature>
<dbReference type="InterPro" id="IPR000620">
    <property type="entry name" value="EamA_dom"/>
</dbReference>
<feature type="transmembrane region" description="Helical" evidence="3">
    <location>
        <begin position="264"/>
        <end position="284"/>
    </location>
</feature>
<feature type="transmembrane region" description="Helical" evidence="3">
    <location>
        <begin position="7"/>
        <end position="25"/>
    </location>
</feature>
<accession>A0ABY3PDX8</accession>
<evidence type="ECO:0000259" key="4">
    <source>
        <dbReference type="Pfam" id="PF00892"/>
    </source>
</evidence>
<feature type="transmembrane region" description="Helical" evidence="3">
    <location>
        <begin position="93"/>
        <end position="111"/>
    </location>
</feature>
<sequence>MKGSIQFISSMIIFGTIGLIIKQIQLSSIEIAMFSSFIGCTFLILVYVLCHKKLNVAFLLGYKRLMIISSVALAGNWVFLFKSYQYTTISNATLGYYFGPIIVLVLSPFILKEALSRKSVLCIIASLIGLILILSSGFLQPGLEDVLGILISMLAGSCYACLMLANKMMPQGNRLDLTVLQLGMTSLILLCFVFIVEGGFEIHTQISALPYVILLGVMNTGIGFWLFFSGMEKLKGQSIALLSYIDPLVAIFISGLVLREQFTILQIIGGVLLIASTFLSEFSFKRLRIRRKHEF</sequence>
<feature type="transmembrane region" description="Helical" evidence="3">
    <location>
        <begin position="120"/>
        <end position="140"/>
    </location>
</feature>
<dbReference type="RefSeq" id="WP_229293023.1">
    <property type="nucleotide sequence ID" value="NZ_CP086654.1"/>
</dbReference>
<organism evidence="5 6">
    <name type="scientific">Staphylococcus ratti</name>
    <dbReference type="NCBI Taxonomy" id="2892440"/>
    <lineage>
        <taxon>Bacteria</taxon>
        <taxon>Bacillati</taxon>
        <taxon>Bacillota</taxon>
        <taxon>Bacilli</taxon>
        <taxon>Bacillales</taxon>
        <taxon>Staphylococcaceae</taxon>
        <taxon>Staphylococcus</taxon>
    </lineage>
</organism>